<feature type="domain" description="PTS EIIA type-2" evidence="1">
    <location>
        <begin position="5"/>
        <end position="150"/>
    </location>
</feature>
<dbReference type="GO" id="GO:0008982">
    <property type="term" value="F:protein-N(PI)-phosphohistidine-sugar phosphotransferase activity"/>
    <property type="evidence" value="ECO:0007669"/>
    <property type="project" value="InterPro"/>
</dbReference>
<dbReference type="PANTHER" id="PTHR47738">
    <property type="entry name" value="PTS SYSTEM FRUCTOSE-LIKE EIIA COMPONENT-RELATED"/>
    <property type="match status" value="1"/>
</dbReference>
<organism evidence="2">
    <name type="scientific">Candidatus Tenderia electrophaga</name>
    <dbReference type="NCBI Taxonomy" id="1748243"/>
    <lineage>
        <taxon>Bacteria</taxon>
        <taxon>Pseudomonadati</taxon>
        <taxon>Pseudomonadota</taxon>
        <taxon>Gammaproteobacteria</taxon>
        <taxon>Candidatus Tenderiales</taxon>
        <taxon>Candidatus Tenderiaceae</taxon>
        <taxon>Candidatus Tenderia</taxon>
    </lineage>
</organism>
<dbReference type="EMBL" id="DRNF01000108">
    <property type="protein sequence ID" value="HHJ80326.1"/>
    <property type="molecule type" value="Genomic_DNA"/>
</dbReference>
<reference evidence="2" key="1">
    <citation type="journal article" date="2020" name="mSystems">
        <title>Genome- and Community-Level Interaction Insights into Carbon Utilization and Element Cycling Functions of Hydrothermarchaeota in Hydrothermal Sediment.</title>
        <authorList>
            <person name="Zhou Z."/>
            <person name="Liu Y."/>
            <person name="Xu W."/>
            <person name="Pan J."/>
            <person name="Luo Z.H."/>
            <person name="Li M."/>
        </authorList>
    </citation>
    <scope>NUCLEOTIDE SEQUENCE [LARGE SCALE GENOMIC DNA]</scope>
    <source>
        <strain evidence="2">HyVt-505</strain>
    </source>
</reference>
<dbReference type="AlphaFoldDB" id="A0A832J642"/>
<dbReference type="PROSITE" id="PS51094">
    <property type="entry name" value="PTS_EIIA_TYPE_2"/>
    <property type="match status" value="1"/>
</dbReference>
<evidence type="ECO:0000313" key="2">
    <source>
        <dbReference type="EMBL" id="HHJ80326.1"/>
    </source>
</evidence>
<sequence>MEISQLLSAERVVCNVAVSSKKRALEAVSNLLAEVCGTGMSEIEIFDGLIAREKLGSTGLGHGVAIPHGRFKNVTDAAAVFIKFEQGIDFDAIDGGPVDLVFALMVPQESTEEHLQLLGSLAEMFSDASVRERLRQSNSSVEILEIFKDRPSAS</sequence>
<dbReference type="GO" id="GO:0030295">
    <property type="term" value="F:protein kinase activator activity"/>
    <property type="evidence" value="ECO:0007669"/>
    <property type="project" value="TreeGrafter"/>
</dbReference>
<dbReference type="CDD" id="cd00211">
    <property type="entry name" value="PTS_IIA_fru"/>
    <property type="match status" value="1"/>
</dbReference>
<proteinExistence type="predicted"/>
<dbReference type="InterPro" id="IPR016152">
    <property type="entry name" value="PTrfase/Anion_transptr"/>
</dbReference>
<comment type="caution">
    <text evidence="2">The sequence shown here is derived from an EMBL/GenBank/DDBJ whole genome shotgun (WGS) entry which is preliminary data.</text>
</comment>
<dbReference type="Pfam" id="PF00359">
    <property type="entry name" value="PTS_EIIA_2"/>
    <property type="match status" value="1"/>
</dbReference>
<dbReference type="NCBIfam" id="TIGR01419">
    <property type="entry name" value="nitro_reg_IIA"/>
    <property type="match status" value="1"/>
</dbReference>
<dbReference type="GO" id="GO:0009401">
    <property type="term" value="P:phosphoenolpyruvate-dependent sugar phosphotransferase system"/>
    <property type="evidence" value="ECO:0007669"/>
    <property type="project" value="InterPro"/>
</dbReference>
<evidence type="ECO:0000259" key="1">
    <source>
        <dbReference type="PROSITE" id="PS51094"/>
    </source>
</evidence>
<dbReference type="InterPro" id="IPR051541">
    <property type="entry name" value="PTS_SugarTrans_NitroReg"/>
</dbReference>
<gene>
    <name evidence="2" type="primary">ptsN</name>
    <name evidence="2" type="ORF">ENJ65_01685</name>
</gene>
<dbReference type="Gene3D" id="3.40.930.10">
    <property type="entry name" value="Mannitol-specific EII, Chain A"/>
    <property type="match status" value="1"/>
</dbReference>
<dbReference type="PROSITE" id="PS00372">
    <property type="entry name" value="PTS_EIIA_TYPE_2_HIS"/>
    <property type="match status" value="1"/>
</dbReference>
<dbReference type="PANTHER" id="PTHR47738:SF1">
    <property type="entry name" value="NITROGEN REGULATORY PROTEIN"/>
    <property type="match status" value="1"/>
</dbReference>
<dbReference type="SUPFAM" id="SSF55804">
    <property type="entry name" value="Phoshotransferase/anion transport protein"/>
    <property type="match status" value="1"/>
</dbReference>
<dbReference type="Proteomes" id="UP000885832">
    <property type="component" value="Unassembled WGS sequence"/>
</dbReference>
<dbReference type="InterPro" id="IPR002178">
    <property type="entry name" value="PTS_EIIA_type-2_dom"/>
</dbReference>
<protein>
    <submittedName>
        <fullName evidence="2">PTS IIA-like nitrogen-regulatory protein PtsN</fullName>
    </submittedName>
</protein>
<dbReference type="InterPro" id="IPR006320">
    <property type="entry name" value="PTS_Nitro_regul"/>
</dbReference>
<name>A0A832J642_9GAMM</name>
<accession>A0A832J642</accession>